<organism evidence="2 3">
    <name type="scientific">Amycolatopsis rifamycinica</name>
    <dbReference type="NCBI Taxonomy" id="287986"/>
    <lineage>
        <taxon>Bacteria</taxon>
        <taxon>Bacillati</taxon>
        <taxon>Actinomycetota</taxon>
        <taxon>Actinomycetes</taxon>
        <taxon>Pseudonocardiales</taxon>
        <taxon>Pseudonocardiaceae</taxon>
        <taxon>Amycolatopsis</taxon>
    </lineage>
</organism>
<name>A0A066U4V0_9PSEU</name>
<evidence type="ECO:0000313" key="3">
    <source>
        <dbReference type="Proteomes" id="UP000027345"/>
    </source>
</evidence>
<keyword evidence="3" id="KW-1185">Reference proteome</keyword>
<feature type="transmembrane region" description="Helical" evidence="1">
    <location>
        <begin position="35"/>
        <end position="59"/>
    </location>
</feature>
<proteinExistence type="predicted"/>
<protein>
    <submittedName>
        <fullName evidence="2">Uncharacterized protein</fullName>
    </submittedName>
</protein>
<dbReference type="eggNOG" id="ENOG502ZKNA">
    <property type="taxonomic scope" value="Bacteria"/>
</dbReference>
<sequence length="135" mass="14704">MGRKRKKKSGIIGRYFGYLLLPVIVYGWASGNMSASFILIASSLTFLYMLFAVPAWCMAETRQGLPCRRNSNGLLLGCSIREHKWQKLKMAFRAGKWGELSGKFWNNTANAAAAVSALAGVGSALAAVITLVTKK</sequence>
<gene>
    <name evidence="2" type="ORF">DV20_12110</name>
</gene>
<accession>A0A066U4V0</accession>
<dbReference type="Proteomes" id="UP000027345">
    <property type="component" value="Unassembled WGS sequence"/>
</dbReference>
<feature type="transmembrane region" description="Helical" evidence="1">
    <location>
        <begin position="111"/>
        <end position="132"/>
    </location>
</feature>
<comment type="caution">
    <text evidence="2">The sequence shown here is derived from an EMBL/GenBank/DDBJ whole genome shotgun (WGS) entry which is preliminary data.</text>
</comment>
<evidence type="ECO:0000256" key="1">
    <source>
        <dbReference type="SAM" id="Phobius"/>
    </source>
</evidence>
<keyword evidence="1" id="KW-0812">Transmembrane</keyword>
<evidence type="ECO:0000313" key="2">
    <source>
        <dbReference type="EMBL" id="KDN22120.1"/>
    </source>
</evidence>
<feature type="transmembrane region" description="Helical" evidence="1">
    <location>
        <begin position="12"/>
        <end position="29"/>
    </location>
</feature>
<keyword evidence="1" id="KW-1133">Transmembrane helix</keyword>
<dbReference type="EMBL" id="JMQI01000024">
    <property type="protein sequence ID" value="KDN22120.1"/>
    <property type="molecule type" value="Genomic_DNA"/>
</dbReference>
<dbReference type="AlphaFoldDB" id="A0A066U4V0"/>
<dbReference type="OrthoDB" id="3634279at2"/>
<reference evidence="2 3" key="1">
    <citation type="submission" date="2014-05" db="EMBL/GenBank/DDBJ databases">
        <title>Draft genome sequence of Amycolatopsis rifamycinica DSM 46095.</title>
        <authorList>
            <person name="Lal R."/>
            <person name="Saxena A."/>
            <person name="Kumari R."/>
            <person name="Mukherjee U."/>
            <person name="Singh P."/>
            <person name="Sangwan N."/>
            <person name="Mahato N.K."/>
        </authorList>
    </citation>
    <scope>NUCLEOTIDE SEQUENCE [LARGE SCALE GENOMIC DNA]</scope>
    <source>
        <strain evidence="2 3">DSM 46095</strain>
    </source>
</reference>
<keyword evidence="1" id="KW-0472">Membrane</keyword>